<evidence type="ECO:0000256" key="1">
    <source>
        <dbReference type="SAM" id="Phobius"/>
    </source>
</evidence>
<dbReference type="Proteomes" id="UP000183986">
    <property type="component" value="Unassembled WGS sequence"/>
</dbReference>
<comment type="caution">
    <text evidence="2">The sequence shown here is derived from an EMBL/GenBank/DDBJ whole genome shotgun (WGS) entry which is preliminary data.</text>
</comment>
<protein>
    <submittedName>
        <fullName evidence="2">Uncharacterized protein</fullName>
    </submittedName>
</protein>
<proteinExistence type="predicted"/>
<gene>
    <name evidence="2" type="ORF">BEE62_08610</name>
</gene>
<keyword evidence="3" id="KW-1185">Reference proteome</keyword>
<keyword evidence="1" id="KW-1133">Transmembrane helix</keyword>
<keyword evidence="1" id="KW-0472">Membrane</keyword>
<evidence type="ECO:0000313" key="3">
    <source>
        <dbReference type="Proteomes" id="UP000183986"/>
    </source>
</evidence>
<organism evidence="2 3">
    <name type="scientific">Marinobacter nauticus</name>
    <name type="common">Marinobacter hydrocarbonoclasticus</name>
    <name type="synonym">Marinobacter aquaeolei</name>
    <dbReference type="NCBI Taxonomy" id="2743"/>
    <lineage>
        <taxon>Bacteria</taxon>
        <taxon>Pseudomonadati</taxon>
        <taxon>Pseudomonadota</taxon>
        <taxon>Gammaproteobacteria</taxon>
        <taxon>Pseudomonadales</taxon>
        <taxon>Marinobacteraceae</taxon>
        <taxon>Marinobacter</taxon>
    </lineage>
</organism>
<dbReference type="AlphaFoldDB" id="A0A1M2UXP8"/>
<reference evidence="2" key="1">
    <citation type="submission" date="2016-11" db="EMBL/GenBank/DDBJ databases">
        <title>Draft Genome Sequence of Marinobacter hydrocarbonoclasticus strain STW2, a polyaromatic aromatic hydrocarbon degrading and denitrifying bacterium from rhizosphere of Seagrass Enhalus acodoides.</title>
        <authorList>
            <person name="Ling J."/>
            <person name="Dong J."/>
        </authorList>
    </citation>
    <scope>NUCLEOTIDE SEQUENCE [LARGE SCALE GENOMIC DNA]</scope>
    <source>
        <strain evidence="2">STW2</strain>
    </source>
</reference>
<dbReference type="EMBL" id="MPKY01000001">
    <property type="protein sequence ID" value="OJT00140.1"/>
    <property type="molecule type" value="Genomic_DNA"/>
</dbReference>
<name>A0A1M2UXP8_MARNT</name>
<accession>A0A1M2UXP8</accession>
<feature type="transmembrane region" description="Helical" evidence="1">
    <location>
        <begin position="36"/>
        <end position="54"/>
    </location>
</feature>
<sequence length="66" mass="7605">MIEYVVAVTLLPALFVAIFMADRAWGQRFSGSKLMWIVKYLILLAVFFIGLAVIEHFRPYLSPHFS</sequence>
<evidence type="ECO:0000313" key="2">
    <source>
        <dbReference type="EMBL" id="OJT00140.1"/>
    </source>
</evidence>
<keyword evidence="1" id="KW-0812">Transmembrane</keyword>